<gene>
    <name evidence="19" type="ORF">OBRU01_12768</name>
</gene>
<dbReference type="STRING" id="104452.A0A0L7L9Z8"/>
<feature type="transmembrane region" description="Helical" evidence="17">
    <location>
        <begin position="359"/>
        <end position="381"/>
    </location>
</feature>
<dbReference type="GO" id="GO:0004169">
    <property type="term" value="F:dolichyl-phosphate-mannose-protein mannosyltransferase activity"/>
    <property type="evidence" value="ECO:0007669"/>
    <property type="project" value="UniProtKB-EC"/>
</dbReference>
<feature type="transmembrane region" description="Helical" evidence="17">
    <location>
        <begin position="416"/>
        <end position="434"/>
    </location>
</feature>
<feature type="transmembrane region" description="Helical" evidence="17">
    <location>
        <begin position="12"/>
        <end position="32"/>
    </location>
</feature>
<feature type="transmembrane region" description="Helical" evidence="17">
    <location>
        <begin position="291"/>
        <end position="309"/>
    </location>
</feature>
<feature type="repeat" description="TPR" evidence="16">
    <location>
        <begin position="559"/>
        <end position="592"/>
    </location>
</feature>
<dbReference type="PANTHER" id="PTHR44227:SF3">
    <property type="entry name" value="PROTEIN O-MANNOSYL-TRANSFERASE TMTC4"/>
    <property type="match status" value="1"/>
</dbReference>
<evidence type="ECO:0000256" key="3">
    <source>
        <dbReference type="ARBA" id="ARBA00004240"/>
    </source>
</evidence>
<organism evidence="19 20">
    <name type="scientific">Operophtera brumata</name>
    <name type="common">Winter moth</name>
    <name type="synonym">Phalaena brumata</name>
    <dbReference type="NCBI Taxonomy" id="104452"/>
    <lineage>
        <taxon>Eukaryota</taxon>
        <taxon>Metazoa</taxon>
        <taxon>Ecdysozoa</taxon>
        <taxon>Arthropoda</taxon>
        <taxon>Hexapoda</taxon>
        <taxon>Insecta</taxon>
        <taxon>Pterygota</taxon>
        <taxon>Neoptera</taxon>
        <taxon>Endopterygota</taxon>
        <taxon>Lepidoptera</taxon>
        <taxon>Glossata</taxon>
        <taxon>Ditrysia</taxon>
        <taxon>Geometroidea</taxon>
        <taxon>Geometridae</taxon>
        <taxon>Larentiinae</taxon>
        <taxon>Operophtera</taxon>
    </lineage>
</organism>
<protein>
    <recommendedName>
        <fullName evidence="6">dolichyl-phosphate-mannose--protein mannosyltransferase</fullName>
        <ecNumber evidence="6">2.4.1.109</ecNumber>
    </recommendedName>
</protein>
<keyword evidence="10 16" id="KW-0802">TPR repeat</keyword>
<dbReference type="PANTHER" id="PTHR44227">
    <property type="match status" value="1"/>
</dbReference>
<dbReference type="GO" id="GO:0016020">
    <property type="term" value="C:membrane"/>
    <property type="evidence" value="ECO:0007669"/>
    <property type="project" value="UniProtKB-SubCell"/>
</dbReference>
<evidence type="ECO:0000256" key="9">
    <source>
        <dbReference type="ARBA" id="ARBA00022737"/>
    </source>
</evidence>
<comment type="pathway">
    <text evidence="4">Protein modification; protein glycosylation.</text>
</comment>
<dbReference type="GO" id="GO:0030968">
    <property type="term" value="P:endoplasmic reticulum unfolded protein response"/>
    <property type="evidence" value="ECO:0007669"/>
    <property type="project" value="TreeGrafter"/>
</dbReference>
<dbReference type="AlphaFoldDB" id="A0A0L7L9Z8"/>
<feature type="transmembrane region" description="Helical" evidence="17">
    <location>
        <begin position="387"/>
        <end position="404"/>
    </location>
</feature>
<keyword evidence="13 17" id="KW-0472">Membrane</keyword>
<keyword evidence="20" id="KW-1185">Reference proteome</keyword>
<feature type="transmembrane region" description="Helical" evidence="17">
    <location>
        <begin position="162"/>
        <end position="181"/>
    </location>
</feature>
<dbReference type="InterPro" id="IPR011990">
    <property type="entry name" value="TPR-like_helical_dom_sf"/>
</dbReference>
<feature type="transmembrane region" description="Helical" evidence="17">
    <location>
        <begin position="329"/>
        <end position="347"/>
    </location>
</feature>
<evidence type="ECO:0000313" key="20">
    <source>
        <dbReference type="Proteomes" id="UP000037510"/>
    </source>
</evidence>
<comment type="function">
    <text evidence="1">Transfers mannosyl residues to the hydroxyl group of serine or threonine residues.</text>
</comment>
<evidence type="ECO:0000313" key="19">
    <source>
        <dbReference type="EMBL" id="KOB72076.1"/>
    </source>
</evidence>
<evidence type="ECO:0000256" key="12">
    <source>
        <dbReference type="ARBA" id="ARBA00022989"/>
    </source>
</evidence>
<evidence type="ECO:0000256" key="17">
    <source>
        <dbReference type="SAM" id="Phobius"/>
    </source>
</evidence>
<keyword evidence="11" id="KW-0256">Endoplasmic reticulum</keyword>
<evidence type="ECO:0000256" key="2">
    <source>
        <dbReference type="ARBA" id="ARBA00004141"/>
    </source>
</evidence>
<dbReference type="UniPathway" id="UPA00378"/>
<dbReference type="PROSITE" id="PS50005">
    <property type="entry name" value="TPR"/>
    <property type="match status" value="4"/>
</dbReference>
<evidence type="ECO:0000256" key="4">
    <source>
        <dbReference type="ARBA" id="ARBA00004922"/>
    </source>
</evidence>
<feature type="repeat" description="TPR" evidence="16">
    <location>
        <begin position="525"/>
        <end position="558"/>
    </location>
</feature>
<feature type="non-terminal residue" evidence="19">
    <location>
        <position position="1"/>
    </location>
</feature>
<dbReference type="InterPro" id="IPR019734">
    <property type="entry name" value="TPR_rpt"/>
</dbReference>
<evidence type="ECO:0000256" key="15">
    <source>
        <dbReference type="ARBA" id="ARBA00045102"/>
    </source>
</evidence>
<evidence type="ECO:0000256" key="13">
    <source>
        <dbReference type="ARBA" id="ARBA00023136"/>
    </source>
</evidence>
<feature type="transmembrane region" description="Helical" evidence="17">
    <location>
        <begin position="105"/>
        <end position="126"/>
    </location>
</feature>
<sequence length="648" mass="74661">MNFSVCTKQDKLVEMIYLLFGILSFSTLPYLFSIHGDFVFDDSEAIVKNKDVHSDSWTESFSNDFWGANIQSNLSHKSYRPLTLLSFRLNYFWSGQRLVASHFKVTNILCHSICCVLVWFSFQVILNENNFTKGRKIWTNKAYLSTLLFCVHPVHVESVSGIVGRADVLAAVLFFLAFLMYHKATTSSSITSHTMYLLSTAILSGLSMLSKENGITILGFCIIYEFSKKFKRKSSVYSFVIRSFGRVSFLLIAAICLIYGRWSIMGGMKPQFKPIDNPAAFAANTFTKVITYNYVYFLNILLLIWPQWLCYDWSMGCVPLIKALNDVRIMFVALMYLYGVLVLRALTSRSNIASTNRHIILAVSLIVVPFLPAANIFYPVGFVVAERVLYIPSAGFCLLIVIGLGKVIDRRRLRKIGLCLYCLLLVIFTLKSWHRSLQWRNEYRLFTSALSVCPLNAKVHYNVAKAADTRQQTAWALEEYKEAIRLYPEYYQAMNNLANLQKNLKQYAEAELYLRKAISHKDDFPAAWMNLGIVLANTKRYEESRDAYHIALKYRKNYPDCYYNLGNLNLELNQNQNAMDNWFEAINLNPKHNLAWTNLLALLDNTGVLYHRWKKYKLAQKMYENALKIDPSFRSALQNLKSVQKNIK</sequence>
<feature type="repeat" description="TPR" evidence="16">
    <location>
        <begin position="457"/>
        <end position="490"/>
    </location>
</feature>
<comment type="catalytic activity">
    <reaction evidence="14">
        <text>a di-trans,poly-cis-dolichyl beta-D-mannosyl phosphate + L-threonyl-[protein] = 3-O-(alpha-D-mannosyl)-L-threonyl-[protein] + a di-trans,poly-cis-dolichyl phosphate + H(+)</text>
        <dbReference type="Rhea" id="RHEA:53396"/>
        <dbReference type="Rhea" id="RHEA-COMP:11060"/>
        <dbReference type="Rhea" id="RHEA-COMP:13547"/>
        <dbReference type="Rhea" id="RHEA-COMP:19498"/>
        <dbReference type="Rhea" id="RHEA-COMP:19501"/>
        <dbReference type="ChEBI" id="CHEBI:15378"/>
        <dbReference type="ChEBI" id="CHEBI:30013"/>
        <dbReference type="ChEBI" id="CHEBI:57683"/>
        <dbReference type="ChEBI" id="CHEBI:58211"/>
        <dbReference type="ChEBI" id="CHEBI:137323"/>
        <dbReference type="EC" id="2.4.1.109"/>
    </reaction>
</comment>
<keyword evidence="9" id="KW-0677">Repeat</keyword>
<keyword evidence="12 17" id="KW-1133">Transmembrane helix</keyword>
<dbReference type="Pfam" id="PF13432">
    <property type="entry name" value="TPR_16"/>
    <property type="match status" value="1"/>
</dbReference>
<dbReference type="EC" id="2.4.1.109" evidence="6"/>
<feature type="domain" description="DUF1736" evidence="18">
    <location>
        <begin position="268"/>
        <end position="338"/>
    </location>
</feature>
<dbReference type="GO" id="GO:0005783">
    <property type="term" value="C:endoplasmic reticulum"/>
    <property type="evidence" value="ECO:0007669"/>
    <property type="project" value="UniProtKB-SubCell"/>
</dbReference>
<dbReference type="Pfam" id="PF08409">
    <property type="entry name" value="TMTC_DUF1736"/>
    <property type="match status" value="1"/>
</dbReference>
<accession>A0A0L7L9Z8</accession>
<evidence type="ECO:0000256" key="7">
    <source>
        <dbReference type="ARBA" id="ARBA00022679"/>
    </source>
</evidence>
<dbReference type="SUPFAM" id="SSF48452">
    <property type="entry name" value="TPR-like"/>
    <property type="match status" value="1"/>
</dbReference>
<dbReference type="InterPro" id="IPR013618">
    <property type="entry name" value="TMTC_DUF1736"/>
</dbReference>
<evidence type="ECO:0000256" key="14">
    <source>
        <dbReference type="ARBA" id="ARBA00045085"/>
    </source>
</evidence>
<feature type="non-terminal residue" evidence="19">
    <location>
        <position position="648"/>
    </location>
</feature>
<comment type="similarity">
    <text evidence="5">Belongs to the TMTC family.</text>
</comment>
<evidence type="ECO:0000256" key="10">
    <source>
        <dbReference type="ARBA" id="ARBA00022803"/>
    </source>
</evidence>
<comment type="subcellular location">
    <subcellularLocation>
        <location evidence="3">Endoplasmic reticulum</location>
    </subcellularLocation>
    <subcellularLocation>
        <location evidence="2">Membrane</location>
        <topology evidence="2">Multi-pass membrane protein</topology>
    </subcellularLocation>
</comment>
<feature type="transmembrane region" description="Helical" evidence="17">
    <location>
        <begin position="236"/>
        <end position="259"/>
    </location>
</feature>
<feature type="transmembrane region" description="Helical" evidence="17">
    <location>
        <begin position="138"/>
        <end position="156"/>
    </location>
</feature>
<keyword evidence="8 17" id="KW-0812">Transmembrane</keyword>
<dbReference type="InterPro" id="IPR052346">
    <property type="entry name" value="O-mannosyl-transferase_TMTC"/>
</dbReference>
<comment type="catalytic activity">
    <reaction evidence="15">
        <text>a di-trans,poly-cis-dolichyl beta-D-mannosyl phosphate + L-seryl-[protein] = 3-O-(alpha-D-mannosyl)-L-seryl-[protein] + a di-trans,poly-cis-dolichyl phosphate + H(+)</text>
        <dbReference type="Rhea" id="RHEA:17377"/>
        <dbReference type="Rhea" id="RHEA-COMP:9863"/>
        <dbReference type="Rhea" id="RHEA-COMP:13546"/>
        <dbReference type="Rhea" id="RHEA-COMP:19498"/>
        <dbReference type="Rhea" id="RHEA-COMP:19501"/>
        <dbReference type="ChEBI" id="CHEBI:15378"/>
        <dbReference type="ChEBI" id="CHEBI:29999"/>
        <dbReference type="ChEBI" id="CHEBI:57683"/>
        <dbReference type="ChEBI" id="CHEBI:58211"/>
        <dbReference type="ChEBI" id="CHEBI:137321"/>
        <dbReference type="EC" id="2.4.1.109"/>
    </reaction>
</comment>
<dbReference type="EMBL" id="JTDY01002115">
    <property type="protein sequence ID" value="KOB72076.1"/>
    <property type="molecule type" value="Genomic_DNA"/>
</dbReference>
<evidence type="ECO:0000256" key="6">
    <source>
        <dbReference type="ARBA" id="ARBA00012839"/>
    </source>
</evidence>
<dbReference type="Pfam" id="PF13181">
    <property type="entry name" value="TPR_8"/>
    <property type="match status" value="1"/>
</dbReference>
<evidence type="ECO:0000256" key="1">
    <source>
        <dbReference type="ARBA" id="ARBA00003582"/>
    </source>
</evidence>
<dbReference type="SMART" id="SM00028">
    <property type="entry name" value="TPR"/>
    <property type="match status" value="5"/>
</dbReference>
<evidence type="ECO:0000256" key="5">
    <source>
        <dbReference type="ARBA" id="ARBA00007882"/>
    </source>
</evidence>
<evidence type="ECO:0000256" key="8">
    <source>
        <dbReference type="ARBA" id="ARBA00022692"/>
    </source>
</evidence>
<evidence type="ECO:0000256" key="16">
    <source>
        <dbReference type="PROSITE-ProRule" id="PRU00339"/>
    </source>
</evidence>
<evidence type="ECO:0000256" key="11">
    <source>
        <dbReference type="ARBA" id="ARBA00022824"/>
    </source>
</evidence>
<dbReference type="Gene3D" id="1.25.40.10">
    <property type="entry name" value="Tetratricopeptide repeat domain"/>
    <property type="match status" value="3"/>
</dbReference>
<proteinExistence type="inferred from homology"/>
<comment type="caution">
    <text evidence="19">The sequence shown here is derived from an EMBL/GenBank/DDBJ whole genome shotgun (WGS) entry which is preliminary data.</text>
</comment>
<feature type="repeat" description="TPR" evidence="16">
    <location>
        <begin position="600"/>
        <end position="633"/>
    </location>
</feature>
<reference evidence="19 20" key="1">
    <citation type="journal article" date="2015" name="Genome Biol. Evol.">
        <title>The genome of winter moth (Operophtera brumata) provides a genomic perspective on sexual dimorphism and phenology.</title>
        <authorList>
            <person name="Derks M.F."/>
            <person name="Smit S."/>
            <person name="Salis L."/>
            <person name="Schijlen E."/>
            <person name="Bossers A."/>
            <person name="Mateman C."/>
            <person name="Pijl A.S."/>
            <person name="de Ridder D."/>
            <person name="Groenen M.A."/>
            <person name="Visser M.E."/>
            <person name="Megens H.J."/>
        </authorList>
    </citation>
    <scope>NUCLEOTIDE SEQUENCE [LARGE SCALE GENOMIC DNA]</scope>
    <source>
        <strain evidence="19">WM2013NL</strain>
        <tissue evidence="19">Head and thorax</tissue>
    </source>
</reference>
<evidence type="ECO:0000259" key="18">
    <source>
        <dbReference type="Pfam" id="PF08409"/>
    </source>
</evidence>
<dbReference type="Proteomes" id="UP000037510">
    <property type="component" value="Unassembled WGS sequence"/>
</dbReference>
<name>A0A0L7L9Z8_OPEBR</name>
<keyword evidence="7" id="KW-0808">Transferase</keyword>